<accession>A0AAE0V7R2</accession>
<dbReference type="PANTHER" id="PTHR11214:SF291">
    <property type="entry name" value="HEXOSYLTRANSFERASE"/>
    <property type="match status" value="1"/>
</dbReference>
<keyword evidence="3" id="KW-0328">Glycosyltransferase</keyword>
<keyword evidence="4" id="KW-0808">Transferase</keyword>
<evidence type="ECO:0000313" key="14">
    <source>
        <dbReference type="Proteomes" id="UP001274896"/>
    </source>
</evidence>
<dbReference type="GO" id="GO:0003677">
    <property type="term" value="F:DNA binding"/>
    <property type="evidence" value="ECO:0007669"/>
    <property type="project" value="InterPro"/>
</dbReference>
<keyword evidence="14" id="KW-1185">Reference proteome</keyword>
<evidence type="ECO:0000256" key="11">
    <source>
        <dbReference type="ARBA" id="ARBA00043952"/>
    </source>
</evidence>
<dbReference type="Pfam" id="PF01762">
    <property type="entry name" value="Galactosyl_T"/>
    <property type="match status" value="1"/>
</dbReference>
<proteinExistence type="inferred from homology"/>
<evidence type="ECO:0000256" key="8">
    <source>
        <dbReference type="ARBA" id="ARBA00023034"/>
    </source>
</evidence>
<evidence type="ECO:0000256" key="5">
    <source>
        <dbReference type="ARBA" id="ARBA00022692"/>
    </source>
</evidence>
<dbReference type="InterPro" id="IPR009057">
    <property type="entry name" value="Homeodomain-like_sf"/>
</dbReference>
<dbReference type="GO" id="GO:0008499">
    <property type="term" value="F:N-acetyl-beta-D-glucosaminide beta-(1,3)-galactosyltransferase activity"/>
    <property type="evidence" value="ECO:0007669"/>
    <property type="project" value="UniProtKB-ARBA"/>
</dbReference>
<feature type="domain" description="Transposase Tc1-like" evidence="12">
    <location>
        <begin position="432"/>
        <end position="502"/>
    </location>
</feature>
<dbReference type="Gene3D" id="1.10.10.10">
    <property type="entry name" value="Winged helix-like DNA-binding domain superfamily/Winged helix DNA-binding domain"/>
    <property type="match status" value="1"/>
</dbReference>
<dbReference type="InterPro" id="IPR002492">
    <property type="entry name" value="Transposase_Tc1-like"/>
</dbReference>
<keyword evidence="8" id="KW-0333">Golgi apparatus</keyword>
<keyword evidence="7" id="KW-1133">Transmembrane helix</keyword>
<evidence type="ECO:0000256" key="10">
    <source>
        <dbReference type="ARBA" id="ARBA00023180"/>
    </source>
</evidence>
<keyword evidence="5" id="KW-0812">Transmembrane</keyword>
<evidence type="ECO:0000256" key="7">
    <source>
        <dbReference type="ARBA" id="ARBA00022989"/>
    </source>
</evidence>
<keyword evidence="9" id="KW-0472">Membrane</keyword>
<dbReference type="GO" id="GO:0006313">
    <property type="term" value="P:DNA transposition"/>
    <property type="evidence" value="ECO:0007669"/>
    <property type="project" value="InterPro"/>
</dbReference>
<name>A0AAE0V7R2_9TELE</name>
<dbReference type="PANTHER" id="PTHR11214">
    <property type="entry name" value="BETA-1,3-N-ACETYLGLUCOSAMINYLTRANSFERASE"/>
    <property type="match status" value="1"/>
</dbReference>
<evidence type="ECO:0000256" key="6">
    <source>
        <dbReference type="ARBA" id="ARBA00022968"/>
    </source>
</evidence>
<comment type="similarity">
    <text evidence="2">Belongs to the glycosyltransferase 31 family.</text>
</comment>
<protein>
    <recommendedName>
        <fullName evidence="12">Transposase Tc1-like domain-containing protein</fullName>
    </recommendedName>
</protein>
<dbReference type="InterPro" id="IPR002659">
    <property type="entry name" value="Glyco_trans_31"/>
</dbReference>
<evidence type="ECO:0000256" key="2">
    <source>
        <dbReference type="ARBA" id="ARBA00008661"/>
    </source>
</evidence>
<evidence type="ECO:0000256" key="9">
    <source>
        <dbReference type="ARBA" id="ARBA00023136"/>
    </source>
</evidence>
<evidence type="ECO:0000259" key="12">
    <source>
        <dbReference type="Pfam" id="PF01498"/>
    </source>
</evidence>
<dbReference type="GO" id="GO:0016266">
    <property type="term" value="P:protein O-linked glycosylation via N-acetyl-galactosamine"/>
    <property type="evidence" value="ECO:0007669"/>
    <property type="project" value="UniProtKB-ARBA"/>
</dbReference>
<dbReference type="Gene3D" id="3.90.550.50">
    <property type="match status" value="1"/>
</dbReference>
<comment type="subcellular location">
    <subcellularLocation>
        <location evidence="1">Golgi apparatus membrane</location>
        <topology evidence="1">Single-pass type II membrane protein</topology>
    </subcellularLocation>
</comment>
<keyword evidence="6" id="KW-0735">Signal-anchor</keyword>
<organism evidence="13 14">
    <name type="scientific">Hemibagrus guttatus</name>
    <dbReference type="NCBI Taxonomy" id="175788"/>
    <lineage>
        <taxon>Eukaryota</taxon>
        <taxon>Metazoa</taxon>
        <taxon>Chordata</taxon>
        <taxon>Craniata</taxon>
        <taxon>Vertebrata</taxon>
        <taxon>Euteleostomi</taxon>
        <taxon>Actinopterygii</taxon>
        <taxon>Neopterygii</taxon>
        <taxon>Teleostei</taxon>
        <taxon>Ostariophysi</taxon>
        <taxon>Siluriformes</taxon>
        <taxon>Bagridae</taxon>
        <taxon>Hemibagrus</taxon>
    </lineage>
</organism>
<dbReference type="EMBL" id="JAUCMX010000007">
    <property type="protein sequence ID" value="KAK3540286.1"/>
    <property type="molecule type" value="Genomic_DNA"/>
</dbReference>
<reference evidence="13" key="1">
    <citation type="submission" date="2023-06" db="EMBL/GenBank/DDBJ databases">
        <title>Male Hemibagrus guttatus genome.</title>
        <authorList>
            <person name="Bian C."/>
        </authorList>
    </citation>
    <scope>NUCLEOTIDE SEQUENCE</scope>
    <source>
        <strain evidence="13">Male_cb2023</strain>
        <tissue evidence="13">Muscle</tissue>
    </source>
</reference>
<dbReference type="Proteomes" id="UP001274896">
    <property type="component" value="Unassembled WGS sequence"/>
</dbReference>
<dbReference type="AlphaFoldDB" id="A0AAE0V7R2"/>
<dbReference type="GO" id="GO:0015074">
    <property type="term" value="P:DNA integration"/>
    <property type="evidence" value="ECO:0007669"/>
    <property type="project" value="InterPro"/>
</dbReference>
<dbReference type="Pfam" id="PF01498">
    <property type="entry name" value="HTH_Tnp_Tc3_2"/>
    <property type="match status" value="1"/>
</dbReference>
<sequence length="619" mass="71502">MEHLFRRNRVLKTLLSLSLVLATLLMIQKFKVLDVRKKDVRMDLNSSWRGTLQWKAKTSVARNTAAPVRERAPATWNISAINCTADPVVLRQRWFKNLDPSFHQFVLQRHCRYFPMIMNHPEKCAGDVDLLIVVKSVIEQHDRRQAVRLTWGKEHTIRGKRIKTLFLLGTPTPEKDSKNLQKLIEYEDRIYGDILQWNFMDTFFNLTLKEINFLRWFNIYCKKVRFIFKGDDDVFVNPTNLVDLIDFRTKEGMVRNLFVGDTISKAVPIRNKKSKYFIPKELYDKPYPPYVGGGGFVMSSYLARRLFTVSEKMALFPIDDVFLGMCLQELKVAPEMHPGFKTFGIVKGKVKNRSSLLLVCGQSWLRQRSSLRTCGCALWLLTSQERAKTISKCFEVPVATVQSIIKKYKMFCTVKNLRGRGRKPKVTPVLVRRIVRGVKRNPRITTKAILMNLGSAGGNISRQTVQRTLHTAGFHGRRPRRTPLLQIRHTKARLDFANAYLDKEEDFWSSVLWSDETKIELFGHNDVAFIWRKKGEAFNPKNTIPTVKHGGGNLMFWGCFSAGGPGNLITVNGTMKKEQYIKILNNNIRQSAEKLGLGHQWTFQHDNDPKHTAKVVKKW</sequence>
<dbReference type="InterPro" id="IPR036397">
    <property type="entry name" value="RNaseH_sf"/>
</dbReference>
<dbReference type="FunFam" id="3.90.550.50:FF:000009">
    <property type="entry name" value="Hexosyltransferase"/>
    <property type="match status" value="1"/>
</dbReference>
<evidence type="ECO:0000256" key="1">
    <source>
        <dbReference type="ARBA" id="ARBA00004323"/>
    </source>
</evidence>
<comment type="pathway">
    <text evidence="11">Protein modification.</text>
</comment>
<comment type="caution">
    <text evidence="13">The sequence shown here is derived from an EMBL/GenBank/DDBJ whole genome shotgun (WGS) entry which is preliminary data.</text>
</comment>
<evidence type="ECO:0000256" key="3">
    <source>
        <dbReference type="ARBA" id="ARBA00022676"/>
    </source>
</evidence>
<dbReference type="SUPFAM" id="SSF46689">
    <property type="entry name" value="Homeodomain-like"/>
    <property type="match status" value="1"/>
</dbReference>
<evidence type="ECO:0000313" key="13">
    <source>
        <dbReference type="EMBL" id="KAK3540286.1"/>
    </source>
</evidence>
<evidence type="ECO:0000256" key="4">
    <source>
        <dbReference type="ARBA" id="ARBA00022679"/>
    </source>
</evidence>
<gene>
    <name evidence="13" type="ORF">QTP70_029620</name>
</gene>
<dbReference type="InterPro" id="IPR036388">
    <property type="entry name" value="WH-like_DNA-bd_sf"/>
</dbReference>
<dbReference type="GO" id="GO:0030311">
    <property type="term" value="P:poly-N-acetyllactosamine biosynthetic process"/>
    <property type="evidence" value="ECO:0007669"/>
    <property type="project" value="TreeGrafter"/>
</dbReference>
<keyword evidence="10" id="KW-0325">Glycoprotein</keyword>
<dbReference type="GO" id="GO:0000139">
    <property type="term" value="C:Golgi membrane"/>
    <property type="evidence" value="ECO:0007669"/>
    <property type="project" value="UniProtKB-SubCell"/>
</dbReference>
<dbReference type="Gene3D" id="3.30.420.10">
    <property type="entry name" value="Ribonuclease H-like superfamily/Ribonuclease H"/>
    <property type="match status" value="1"/>
</dbReference>